<name>A0A7G9RFL8_9ACTN</name>
<evidence type="ECO:0000313" key="7">
    <source>
        <dbReference type="Proteomes" id="UP000515947"/>
    </source>
</evidence>
<gene>
    <name evidence="6" type="ORF">H9L09_08725</name>
</gene>
<dbReference type="InterPro" id="IPR025997">
    <property type="entry name" value="SBP_2_dom"/>
</dbReference>
<dbReference type="EMBL" id="CP060713">
    <property type="protein sequence ID" value="QNN54393.1"/>
    <property type="molecule type" value="Genomic_DNA"/>
</dbReference>
<dbReference type="PROSITE" id="PS51257">
    <property type="entry name" value="PROKAR_LIPOPROTEIN"/>
    <property type="match status" value="1"/>
</dbReference>
<evidence type="ECO:0000256" key="2">
    <source>
        <dbReference type="ARBA" id="ARBA00022729"/>
    </source>
</evidence>
<dbReference type="KEGG" id="nmes:H9L09_08725"/>
<dbReference type="GO" id="GO:0030288">
    <property type="term" value="C:outer membrane-bounded periplasmic space"/>
    <property type="evidence" value="ECO:0007669"/>
    <property type="project" value="TreeGrafter"/>
</dbReference>
<proteinExistence type="predicted"/>
<dbReference type="PANTHER" id="PTHR30036">
    <property type="entry name" value="D-XYLOSE-BINDING PERIPLASMIC PROTEIN"/>
    <property type="match status" value="1"/>
</dbReference>
<dbReference type="Pfam" id="PF13407">
    <property type="entry name" value="Peripla_BP_4"/>
    <property type="match status" value="1"/>
</dbReference>
<dbReference type="SUPFAM" id="SSF53822">
    <property type="entry name" value="Periplasmic binding protein-like I"/>
    <property type="match status" value="1"/>
</dbReference>
<sequence length="365" mass="37832">MRVPAVGIGVLIMALSACSSSTTAADGGSGSGSGGDDKTTVAQFLPHTKAVRFKTIDAPEFEKAVMGECPDCGVILQNAEGDAGNEQRQMDAAIGQGVDAMVVDPVDGQALAGVVNSARQKGIPVISYDALIQDVPLDYYVSFDNKLVGEQIATSLVDQMKTLGTTDKCLVVIKGDAKDNNASVFWSGSEPVIKEAGLDICFETNTPDWSDSNAQREMDQAITKIGKGNIGGVYSMNDSMAAGVVASLKGAGVDLSQVPVTGQDGDTSAIQRILVGEQYMTVWKDTFALASTAAKVALQLARDEKPAGEQSVDNGSGTDIPATLLPPQTVTKENIADTVIKSGFIKVADLCAGPYAKACAEAGIE</sequence>
<dbReference type="Gene3D" id="3.40.50.2300">
    <property type="match status" value="2"/>
</dbReference>
<evidence type="ECO:0000256" key="4">
    <source>
        <dbReference type="SAM" id="SignalP"/>
    </source>
</evidence>
<dbReference type="GO" id="GO:0030246">
    <property type="term" value="F:carbohydrate binding"/>
    <property type="evidence" value="ECO:0007669"/>
    <property type="project" value="TreeGrafter"/>
</dbReference>
<feature type="domain" description="Periplasmic binding protein" evidence="5">
    <location>
        <begin position="71"/>
        <end position="304"/>
    </location>
</feature>
<dbReference type="InterPro" id="IPR028082">
    <property type="entry name" value="Peripla_BP_I"/>
</dbReference>
<dbReference type="InterPro" id="IPR050555">
    <property type="entry name" value="Bact_Solute-Bind_Prot2"/>
</dbReference>
<organism evidence="6 7">
    <name type="scientific">Nocardioides mesophilus</name>
    <dbReference type="NCBI Taxonomy" id="433659"/>
    <lineage>
        <taxon>Bacteria</taxon>
        <taxon>Bacillati</taxon>
        <taxon>Actinomycetota</taxon>
        <taxon>Actinomycetes</taxon>
        <taxon>Propionibacteriales</taxon>
        <taxon>Nocardioidaceae</taxon>
        <taxon>Nocardioides</taxon>
    </lineage>
</organism>
<protein>
    <submittedName>
        <fullName evidence="6">Sugar ABC transporter substrate-binding protein</fullName>
    </submittedName>
</protein>
<dbReference type="PANTHER" id="PTHR30036:SF1">
    <property type="entry name" value="D-XYLOSE-BINDING PERIPLASMIC PROTEIN"/>
    <property type="match status" value="1"/>
</dbReference>
<dbReference type="Proteomes" id="UP000515947">
    <property type="component" value="Chromosome"/>
</dbReference>
<feature type="signal peptide" evidence="4">
    <location>
        <begin position="1"/>
        <end position="24"/>
    </location>
</feature>
<keyword evidence="7" id="KW-1185">Reference proteome</keyword>
<reference evidence="6 7" key="1">
    <citation type="submission" date="2020-08" db="EMBL/GenBank/DDBJ databases">
        <title>Genome sequence of Nocardioides mesophilus KACC 16243T.</title>
        <authorList>
            <person name="Hyun D.-W."/>
            <person name="Bae J.-W."/>
        </authorList>
    </citation>
    <scope>NUCLEOTIDE SEQUENCE [LARGE SCALE GENOMIC DNA]</scope>
    <source>
        <strain evidence="6 7">KACC 16243</strain>
    </source>
</reference>
<evidence type="ECO:0000259" key="5">
    <source>
        <dbReference type="Pfam" id="PF13407"/>
    </source>
</evidence>
<evidence type="ECO:0000256" key="1">
    <source>
        <dbReference type="ARBA" id="ARBA00004196"/>
    </source>
</evidence>
<dbReference type="CDD" id="cd19995">
    <property type="entry name" value="PBP1_ABC_xylose_binding-like"/>
    <property type="match status" value="1"/>
</dbReference>
<dbReference type="AlphaFoldDB" id="A0A7G9RFL8"/>
<comment type="subcellular location">
    <subcellularLocation>
        <location evidence="1">Cell envelope</location>
    </subcellularLocation>
</comment>
<evidence type="ECO:0000313" key="6">
    <source>
        <dbReference type="EMBL" id="QNN54393.1"/>
    </source>
</evidence>
<feature type="chain" id="PRO_5028912748" evidence="4">
    <location>
        <begin position="25"/>
        <end position="365"/>
    </location>
</feature>
<keyword evidence="2 4" id="KW-0732">Signal</keyword>
<feature type="region of interest" description="Disordered" evidence="3">
    <location>
        <begin position="304"/>
        <end position="325"/>
    </location>
</feature>
<accession>A0A7G9RFL8</accession>
<dbReference type="RefSeq" id="WP_187580233.1">
    <property type="nucleotide sequence ID" value="NZ_CP060713.1"/>
</dbReference>
<evidence type="ECO:0000256" key="3">
    <source>
        <dbReference type="SAM" id="MobiDB-lite"/>
    </source>
</evidence>